<evidence type="ECO:0000256" key="3">
    <source>
        <dbReference type="ARBA" id="ARBA00022777"/>
    </source>
</evidence>
<evidence type="ECO:0000313" key="6">
    <source>
        <dbReference type="Proteomes" id="UP000001683"/>
    </source>
</evidence>
<evidence type="ECO:0000256" key="4">
    <source>
        <dbReference type="PIRNR" id="PIRNR006078"/>
    </source>
</evidence>
<proteinExistence type="inferred from homology"/>
<dbReference type="InterPro" id="IPR036129">
    <property type="entry name" value="Glycerate_kinase_sf"/>
</dbReference>
<dbReference type="InParanoid" id="B2A890"/>
<dbReference type="AlphaFoldDB" id="B2A890"/>
<dbReference type="eggNOG" id="COG1929">
    <property type="taxonomic scope" value="Bacteria"/>
</dbReference>
<dbReference type="GO" id="GO:0008887">
    <property type="term" value="F:glycerate kinase activity"/>
    <property type="evidence" value="ECO:0007669"/>
    <property type="project" value="UniProtKB-UniRule"/>
</dbReference>
<dbReference type="NCBIfam" id="TIGR00045">
    <property type="entry name" value="glycerate kinase"/>
    <property type="match status" value="1"/>
</dbReference>
<keyword evidence="2 4" id="KW-0808">Transferase</keyword>
<protein>
    <submittedName>
        <fullName evidence="5">Glycerate 2-kinase</fullName>
        <ecNumber evidence="5">2.7.1.31</ecNumber>
    </submittedName>
</protein>
<dbReference type="Gene3D" id="3.40.50.10350">
    <property type="entry name" value="Glycerate kinase, domain 1"/>
    <property type="match status" value="1"/>
</dbReference>
<evidence type="ECO:0000256" key="2">
    <source>
        <dbReference type="ARBA" id="ARBA00022679"/>
    </source>
</evidence>
<keyword evidence="6" id="KW-1185">Reference proteome</keyword>
<dbReference type="STRING" id="457570.Nther_0871"/>
<dbReference type="InterPro" id="IPR018197">
    <property type="entry name" value="Glycerate_kinase_RE-like"/>
</dbReference>
<name>B2A890_NATTJ</name>
<sequence>MEKVILAPDSYKNCLEAKDVATAMERGVHRYNKNLETIKLPLSDGGEGLIKSLVYATDGELYSQKVTGPLGYEVTACWGLLGDNETAVIEMAEAAGLQLVTKENLDPKITTTYGTGELIKDALNTGCSKLIIGIGGSATNDGGVGMAQALGIEFFDDKGKPLKYGGQELLKLSEIDLSGMDPKLHDIDIRVACDVTNPLIGPQGASQIFGPQKGGQSKDIELLDNALSHFHDIIEKELNKDVKDIPGSGAAGGMGAGLIAFMGAELKSGIDLVMEVLNFENQIKDADIVITGEGSFDSQTLFGKVPHGVAKKAKKHKIPTFVVAGNIKEDLQEFHHHGITGYFSIIPGPIDEDQAFDRAEELLENTTHQIIRTFYAGKKR</sequence>
<gene>
    <name evidence="5" type="ordered locus">Nther_0871</name>
</gene>
<dbReference type="InterPro" id="IPR018193">
    <property type="entry name" value="Glyc_kinase_flavodox-like_fold"/>
</dbReference>
<dbReference type="RefSeq" id="WP_012447334.1">
    <property type="nucleotide sequence ID" value="NC_010718.1"/>
</dbReference>
<dbReference type="Pfam" id="PF02595">
    <property type="entry name" value="Gly_kinase"/>
    <property type="match status" value="1"/>
</dbReference>
<dbReference type="OrthoDB" id="9774290at2"/>
<dbReference type="PANTHER" id="PTHR21599:SF0">
    <property type="entry name" value="GLYCERATE KINASE"/>
    <property type="match status" value="1"/>
</dbReference>
<accession>B2A890</accession>
<reference evidence="5 6" key="1">
    <citation type="submission" date="2008-04" db="EMBL/GenBank/DDBJ databases">
        <title>Complete sequence of chromosome of Natranaerobius thermophilus JW/NM-WN-LF.</title>
        <authorList>
            <consortium name="US DOE Joint Genome Institute"/>
            <person name="Copeland A."/>
            <person name="Lucas S."/>
            <person name="Lapidus A."/>
            <person name="Glavina del Rio T."/>
            <person name="Dalin E."/>
            <person name="Tice H."/>
            <person name="Bruce D."/>
            <person name="Goodwin L."/>
            <person name="Pitluck S."/>
            <person name="Chertkov O."/>
            <person name="Brettin T."/>
            <person name="Detter J.C."/>
            <person name="Han C."/>
            <person name="Kuske C.R."/>
            <person name="Schmutz J."/>
            <person name="Larimer F."/>
            <person name="Land M."/>
            <person name="Hauser L."/>
            <person name="Kyrpides N."/>
            <person name="Lykidis A."/>
            <person name="Mesbah N.M."/>
            <person name="Wiegel J."/>
        </authorList>
    </citation>
    <scope>NUCLEOTIDE SEQUENCE [LARGE SCALE GENOMIC DNA]</scope>
    <source>
        <strain evidence="6">ATCC BAA-1301 / DSM 18059 / JW/NM-WN-LF</strain>
    </source>
</reference>
<dbReference type="SUPFAM" id="SSF110738">
    <property type="entry name" value="Glycerate kinase I"/>
    <property type="match status" value="1"/>
</dbReference>
<evidence type="ECO:0000313" key="5">
    <source>
        <dbReference type="EMBL" id="ACB84456.1"/>
    </source>
</evidence>
<evidence type="ECO:0000256" key="1">
    <source>
        <dbReference type="ARBA" id="ARBA00006284"/>
    </source>
</evidence>
<dbReference type="Gene3D" id="3.90.1510.10">
    <property type="entry name" value="Glycerate kinase, domain 2"/>
    <property type="match status" value="1"/>
</dbReference>
<dbReference type="PANTHER" id="PTHR21599">
    <property type="entry name" value="GLYCERATE KINASE"/>
    <property type="match status" value="1"/>
</dbReference>
<dbReference type="EMBL" id="CP001034">
    <property type="protein sequence ID" value="ACB84456.1"/>
    <property type="molecule type" value="Genomic_DNA"/>
</dbReference>
<dbReference type="InterPro" id="IPR004381">
    <property type="entry name" value="Glycerate_kinase"/>
</dbReference>
<dbReference type="EC" id="2.7.1.31" evidence="5"/>
<dbReference type="HOGENOM" id="CLU_028255_0_0_9"/>
<organism evidence="5 6">
    <name type="scientific">Natranaerobius thermophilus (strain ATCC BAA-1301 / DSM 18059 / JW/NM-WN-LF)</name>
    <dbReference type="NCBI Taxonomy" id="457570"/>
    <lineage>
        <taxon>Bacteria</taxon>
        <taxon>Bacillati</taxon>
        <taxon>Bacillota</taxon>
        <taxon>Clostridia</taxon>
        <taxon>Natranaerobiales</taxon>
        <taxon>Natranaerobiaceae</taxon>
        <taxon>Natranaerobius</taxon>
    </lineage>
</organism>
<dbReference type="FunCoup" id="B2A890">
    <property type="interactions" value="112"/>
</dbReference>
<dbReference type="GO" id="GO:0031388">
    <property type="term" value="P:organic acid phosphorylation"/>
    <property type="evidence" value="ECO:0007669"/>
    <property type="project" value="UniProtKB-UniRule"/>
</dbReference>
<dbReference type="PIRSF" id="PIRSF006078">
    <property type="entry name" value="GlxK"/>
    <property type="match status" value="1"/>
</dbReference>
<dbReference type="KEGG" id="nth:Nther_0871"/>
<dbReference type="Proteomes" id="UP000001683">
    <property type="component" value="Chromosome"/>
</dbReference>
<reference evidence="5 6" key="2">
    <citation type="journal article" date="2011" name="J. Bacteriol.">
        <title>Complete genome sequence of the anaerobic, halophilic alkalithermophile Natranaerobius thermophilus JW/NM-WN-LF.</title>
        <authorList>
            <person name="Zhao B."/>
            <person name="Mesbah N.M."/>
            <person name="Dalin E."/>
            <person name="Goodwin L."/>
            <person name="Nolan M."/>
            <person name="Pitluck S."/>
            <person name="Chertkov O."/>
            <person name="Brettin T.S."/>
            <person name="Han J."/>
            <person name="Larimer F.W."/>
            <person name="Land M.L."/>
            <person name="Hauser L."/>
            <person name="Kyrpides N."/>
            <person name="Wiegel J."/>
        </authorList>
    </citation>
    <scope>NUCLEOTIDE SEQUENCE [LARGE SCALE GENOMIC DNA]</scope>
    <source>
        <strain evidence="6">ATCC BAA-1301 / DSM 18059 / JW/NM-WN-LF</strain>
    </source>
</reference>
<keyword evidence="3 4" id="KW-0418">Kinase</keyword>
<comment type="similarity">
    <text evidence="1 4">Belongs to the glycerate kinase type-1 family.</text>
</comment>